<dbReference type="EMBL" id="CP116221">
    <property type="protein sequence ID" value="WCO00429.1"/>
    <property type="molecule type" value="Genomic_DNA"/>
</dbReference>
<reference evidence="2 3" key="1">
    <citation type="submission" date="2023-01" db="EMBL/GenBank/DDBJ databases">
        <title>Psychroserpens ponticola sp. nov., isolated from seawater.</title>
        <authorList>
            <person name="Kristyanto S."/>
            <person name="Jung J."/>
            <person name="Kim J.M."/>
            <person name="Jeon C.O."/>
        </authorList>
    </citation>
    <scope>NUCLEOTIDE SEQUENCE [LARGE SCALE GENOMIC DNA]</scope>
    <source>
        <strain evidence="2 3">MSW6</strain>
    </source>
</reference>
<evidence type="ECO:0000256" key="1">
    <source>
        <dbReference type="SAM" id="Phobius"/>
    </source>
</evidence>
<gene>
    <name evidence="2" type="ORF">MUN68_010140</name>
</gene>
<dbReference type="Proteomes" id="UP001202717">
    <property type="component" value="Chromosome"/>
</dbReference>
<evidence type="ECO:0000313" key="2">
    <source>
        <dbReference type="EMBL" id="WCO00429.1"/>
    </source>
</evidence>
<organism evidence="2 3">
    <name type="scientific">Psychroserpens ponticola</name>
    <dbReference type="NCBI Taxonomy" id="2932268"/>
    <lineage>
        <taxon>Bacteria</taxon>
        <taxon>Pseudomonadati</taxon>
        <taxon>Bacteroidota</taxon>
        <taxon>Flavobacteriia</taxon>
        <taxon>Flavobacteriales</taxon>
        <taxon>Flavobacteriaceae</taxon>
        <taxon>Psychroserpens</taxon>
    </lineage>
</organism>
<feature type="transmembrane region" description="Helical" evidence="1">
    <location>
        <begin position="21"/>
        <end position="42"/>
    </location>
</feature>
<protein>
    <submittedName>
        <fullName evidence="2">Uncharacterized protein</fullName>
    </submittedName>
</protein>
<keyword evidence="1" id="KW-0472">Membrane</keyword>
<keyword evidence="3" id="KW-1185">Reference proteome</keyword>
<evidence type="ECO:0000313" key="3">
    <source>
        <dbReference type="Proteomes" id="UP001202717"/>
    </source>
</evidence>
<keyword evidence="1" id="KW-0812">Transmembrane</keyword>
<proteinExistence type="predicted"/>
<sequence length="344" mass="40492">MIKFFRKIRQNLLTENKFSKYMIYAIGEIVLVVIGILIALGISNQNQQKINEKKIASILKEIQSDLVKDIEYSKLIFDYHIYTDSIAKLILNDKFTYEDYKTGNFETIGYNYRDFKTISNGYDNFKRNIDNVPEKYSAIINDLKNLYELEKIELDVYNERIRTTVYKNIDEFTNFNWNLEQEKGIVSEEQINYRLNDDHYKNMVIKYMNDRINVFWKCKSYKSDAINLYNKISELLESKDSIPKNVSYNSIKGSLGLNNSVGTYELKETVNNSWDKIIEIKEVNGQLFLSNEDSDDIEILWYDKSVFVDKNKRSSILVIFNRSKKGELYISGSTNMSATYQKVE</sequence>
<accession>A0ABY7RTK3</accession>
<dbReference type="RefSeq" id="WP_249996667.1">
    <property type="nucleotide sequence ID" value="NZ_CP116221.1"/>
</dbReference>
<name>A0ABY7RTK3_9FLAO</name>
<keyword evidence="1" id="KW-1133">Transmembrane helix</keyword>